<evidence type="ECO:0000259" key="2">
    <source>
        <dbReference type="Pfam" id="PF03959"/>
    </source>
</evidence>
<dbReference type="PANTHER" id="PTHR48070">
    <property type="entry name" value="ESTERASE OVCA2"/>
    <property type="match status" value="1"/>
</dbReference>
<sequence length="229" mass="26405">MSKLRVLCLHGYRQNGEKLRGRISAFRRTFKSYVEFVCIDAPIEVPYEPTTERGEQSDDGESQEDVRQFSWWDYHIDEATGDHTYSKVNESIAYLEKVYKEQGPFDGIFGFSQGGMMASLLFQLQQTKPNEVPFGFRFGIFVSATTPRDSRYDFTQETLKFPSVHMMGTTDAVVPVERSRQLAERFENPIVFEHSGGHYIPANKDPKDILRSFLRDMEAAMLYEHGAKQ</sequence>
<dbReference type="InterPro" id="IPR029058">
    <property type="entry name" value="AB_hydrolase_fold"/>
</dbReference>
<keyword evidence="1" id="KW-0378">Hydrolase</keyword>
<dbReference type="InterPro" id="IPR005645">
    <property type="entry name" value="FSH-like_dom"/>
</dbReference>
<gene>
    <name evidence="3" type="ORF">P43SY_010188</name>
</gene>
<dbReference type="SUPFAM" id="SSF53474">
    <property type="entry name" value="alpha/beta-Hydrolases"/>
    <property type="match status" value="1"/>
</dbReference>
<proteinExistence type="predicted"/>
<evidence type="ECO:0000256" key="1">
    <source>
        <dbReference type="ARBA" id="ARBA00022801"/>
    </source>
</evidence>
<dbReference type="Gene3D" id="3.40.50.1820">
    <property type="entry name" value="alpha/beta hydrolase"/>
    <property type="match status" value="1"/>
</dbReference>
<dbReference type="Pfam" id="PF03959">
    <property type="entry name" value="FSH1"/>
    <property type="match status" value="1"/>
</dbReference>
<dbReference type="GO" id="GO:0005634">
    <property type="term" value="C:nucleus"/>
    <property type="evidence" value="ECO:0007669"/>
    <property type="project" value="TreeGrafter"/>
</dbReference>
<protein>
    <recommendedName>
        <fullName evidence="2">Serine hydrolase domain-containing protein</fullName>
    </recommendedName>
</protein>
<dbReference type="InterPro" id="IPR050593">
    <property type="entry name" value="LovG"/>
</dbReference>
<dbReference type="PANTHER" id="PTHR48070:SF6">
    <property type="entry name" value="ESTERASE OVCA2"/>
    <property type="match status" value="1"/>
</dbReference>
<name>A0AAD5Q9U7_PYTIN</name>
<dbReference type="AlphaFoldDB" id="A0AAD5Q9U7"/>
<organism evidence="3 4">
    <name type="scientific">Pythium insidiosum</name>
    <name type="common">Pythiosis disease agent</name>
    <dbReference type="NCBI Taxonomy" id="114742"/>
    <lineage>
        <taxon>Eukaryota</taxon>
        <taxon>Sar</taxon>
        <taxon>Stramenopiles</taxon>
        <taxon>Oomycota</taxon>
        <taxon>Peronosporomycetes</taxon>
        <taxon>Pythiales</taxon>
        <taxon>Pythiaceae</taxon>
        <taxon>Pythium</taxon>
    </lineage>
</organism>
<dbReference type="FunFam" id="3.40.50.1820:FF:000073">
    <property type="entry name" value="esterase OVCA2 isoform X6"/>
    <property type="match status" value="1"/>
</dbReference>
<accession>A0AAD5Q9U7</accession>
<dbReference type="Proteomes" id="UP001209570">
    <property type="component" value="Unassembled WGS sequence"/>
</dbReference>
<reference evidence="3" key="1">
    <citation type="submission" date="2021-12" db="EMBL/GenBank/DDBJ databases">
        <title>Prjna785345.</title>
        <authorList>
            <person name="Rujirawat T."/>
            <person name="Krajaejun T."/>
        </authorList>
    </citation>
    <scope>NUCLEOTIDE SEQUENCE</scope>
    <source>
        <strain evidence="3">Pi057C3</strain>
    </source>
</reference>
<evidence type="ECO:0000313" key="3">
    <source>
        <dbReference type="EMBL" id="KAJ0407647.1"/>
    </source>
</evidence>
<dbReference type="GO" id="GO:0005737">
    <property type="term" value="C:cytoplasm"/>
    <property type="evidence" value="ECO:0007669"/>
    <property type="project" value="TreeGrafter"/>
</dbReference>
<dbReference type="GO" id="GO:0016787">
    <property type="term" value="F:hydrolase activity"/>
    <property type="evidence" value="ECO:0007669"/>
    <property type="project" value="UniProtKB-KW"/>
</dbReference>
<keyword evidence="4" id="KW-1185">Reference proteome</keyword>
<evidence type="ECO:0000313" key="4">
    <source>
        <dbReference type="Proteomes" id="UP001209570"/>
    </source>
</evidence>
<feature type="domain" description="Serine hydrolase" evidence="2">
    <location>
        <begin position="2"/>
        <end position="205"/>
    </location>
</feature>
<comment type="caution">
    <text evidence="3">The sequence shown here is derived from an EMBL/GenBank/DDBJ whole genome shotgun (WGS) entry which is preliminary data.</text>
</comment>
<dbReference type="EMBL" id="JAKCXM010000019">
    <property type="protein sequence ID" value="KAJ0407647.1"/>
    <property type="molecule type" value="Genomic_DNA"/>
</dbReference>